<dbReference type="RefSeq" id="WP_378600299.1">
    <property type="nucleotide sequence ID" value="NZ_JBHSQN010000002.1"/>
</dbReference>
<name>A0ABW1JMS4_9NOCA</name>
<comment type="caution">
    <text evidence="2">The sequence shown here is derived from an EMBL/GenBank/DDBJ whole genome shotgun (WGS) entry which is preliminary data.</text>
</comment>
<keyword evidence="3" id="KW-1185">Reference proteome</keyword>
<proteinExistence type="predicted"/>
<dbReference type="EMBL" id="JBHSQN010000002">
    <property type="protein sequence ID" value="MFC6010414.1"/>
    <property type="molecule type" value="Genomic_DNA"/>
</dbReference>
<keyword evidence="1" id="KW-1133">Transmembrane helix</keyword>
<sequence length="94" mass="10704">MTTYGRRRRDREIREVREIRARPRHQFAQFFLSVLMLVWFGSGLIAAVQRDHFTSAPVNCGAWGTIGLTVLAGPLNYLGVNPKVSECQFPEPSR</sequence>
<organism evidence="2 3">
    <name type="scientific">Nocardia lasii</name>
    <dbReference type="NCBI Taxonomy" id="1616107"/>
    <lineage>
        <taxon>Bacteria</taxon>
        <taxon>Bacillati</taxon>
        <taxon>Actinomycetota</taxon>
        <taxon>Actinomycetes</taxon>
        <taxon>Mycobacteriales</taxon>
        <taxon>Nocardiaceae</taxon>
        <taxon>Nocardia</taxon>
    </lineage>
</organism>
<keyword evidence="1" id="KW-0812">Transmembrane</keyword>
<keyword evidence="1" id="KW-0472">Membrane</keyword>
<feature type="transmembrane region" description="Helical" evidence="1">
    <location>
        <begin position="27"/>
        <end position="48"/>
    </location>
</feature>
<evidence type="ECO:0000313" key="3">
    <source>
        <dbReference type="Proteomes" id="UP001596223"/>
    </source>
</evidence>
<gene>
    <name evidence="2" type="ORF">ACFP3H_05075</name>
</gene>
<accession>A0ABW1JMS4</accession>
<reference evidence="3" key="1">
    <citation type="journal article" date="2019" name="Int. J. Syst. Evol. Microbiol.">
        <title>The Global Catalogue of Microorganisms (GCM) 10K type strain sequencing project: providing services to taxonomists for standard genome sequencing and annotation.</title>
        <authorList>
            <consortium name="The Broad Institute Genomics Platform"/>
            <consortium name="The Broad Institute Genome Sequencing Center for Infectious Disease"/>
            <person name="Wu L."/>
            <person name="Ma J."/>
        </authorList>
    </citation>
    <scope>NUCLEOTIDE SEQUENCE [LARGE SCALE GENOMIC DNA]</scope>
    <source>
        <strain evidence="3">CCUG 36956</strain>
    </source>
</reference>
<dbReference type="Proteomes" id="UP001596223">
    <property type="component" value="Unassembled WGS sequence"/>
</dbReference>
<protein>
    <submittedName>
        <fullName evidence="2">Uncharacterized protein</fullName>
    </submittedName>
</protein>
<evidence type="ECO:0000313" key="2">
    <source>
        <dbReference type="EMBL" id="MFC6010414.1"/>
    </source>
</evidence>
<evidence type="ECO:0000256" key="1">
    <source>
        <dbReference type="SAM" id="Phobius"/>
    </source>
</evidence>